<dbReference type="SUPFAM" id="SSF46785">
    <property type="entry name" value="Winged helix' DNA-binding domain"/>
    <property type="match status" value="2"/>
</dbReference>
<dbReference type="PANTHER" id="PTHR47961:SF13">
    <property type="entry name" value="ACTIVATING SIGNAL COINTEGRATOR 1 COMPLEX SUBUNIT 3"/>
    <property type="match status" value="1"/>
</dbReference>
<dbReference type="InterPro" id="IPR001650">
    <property type="entry name" value="Helicase_C-like"/>
</dbReference>
<dbReference type="PIRSF" id="PIRSF039073">
    <property type="entry name" value="BRR2"/>
    <property type="match status" value="1"/>
</dbReference>
<dbReference type="SMART" id="SM00973">
    <property type="entry name" value="Sec63"/>
    <property type="match status" value="2"/>
</dbReference>
<dbReference type="InterPro" id="IPR003593">
    <property type="entry name" value="AAA+_ATPase"/>
</dbReference>
<dbReference type="Pfam" id="PF00271">
    <property type="entry name" value="Helicase_C"/>
    <property type="match status" value="2"/>
</dbReference>
<dbReference type="FunFam" id="1.10.10.10:FF:000012">
    <property type="entry name" value="U5 small nuclear ribonucleoprotein helicase"/>
    <property type="match status" value="1"/>
</dbReference>
<dbReference type="InterPro" id="IPR004179">
    <property type="entry name" value="Sec63-dom"/>
</dbReference>
<evidence type="ECO:0000313" key="10">
    <source>
        <dbReference type="Proteomes" id="UP001608902"/>
    </source>
</evidence>
<evidence type="ECO:0000256" key="4">
    <source>
        <dbReference type="ARBA" id="ARBA00022840"/>
    </source>
</evidence>
<dbReference type="GO" id="GO:0016787">
    <property type="term" value="F:hydrolase activity"/>
    <property type="evidence" value="ECO:0007669"/>
    <property type="project" value="UniProtKB-KW"/>
</dbReference>
<dbReference type="Pfam" id="PF02889">
    <property type="entry name" value="Sec63"/>
    <property type="match status" value="2"/>
</dbReference>
<dbReference type="InterPro" id="IPR011545">
    <property type="entry name" value="DEAD/DEAH_box_helicase_dom"/>
</dbReference>
<feature type="region of interest" description="Disordered" evidence="6">
    <location>
        <begin position="1"/>
        <end position="28"/>
    </location>
</feature>
<dbReference type="PROSITE" id="PS51194">
    <property type="entry name" value="HELICASE_CTER"/>
    <property type="match status" value="2"/>
</dbReference>
<keyword evidence="2" id="KW-0378">Hydrolase</keyword>
<dbReference type="InterPro" id="IPR050474">
    <property type="entry name" value="Hel308_SKI2-like"/>
</dbReference>
<evidence type="ECO:0000259" key="8">
    <source>
        <dbReference type="PROSITE" id="PS51194"/>
    </source>
</evidence>
<dbReference type="Gene3D" id="2.60.40.150">
    <property type="entry name" value="C2 domain"/>
    <property type="match status" value="2"/>
</dbReference>
<dbReference type="CDD" id="cd18795">
    <property type="entry name" value="SF2_C_Ski2"/>
    <property type="match status" value="2"/>
</dbReference>
<dbReference type="InterPro" id="IPR014756">
    <property type="entry name" value="Ig_E-set"/>
</dbReference>
<reference evidence="9 10" key="1">
    <citation type="submission" date="2024-08" db="EMBL/GenBank/DDBJ databases">
        <title>Gnathostoma spinigerum genome.</title>
        <authorList>
            <person name="Gonzalez-Bertolin B."/>
            <person name="Monzon S."/>
            <person name="Zaballos A."/>
            <person name="Jimenez P."/>
            <person name="Dekumyoy P."/>
            <person name="Varona S."/>
            <person name="Cuesta I."/>
            <person name="Sumanam S."/>
            <person name="Adisakwattana P."/>
            <person name="Gasser R.B."/>
            <person name="Hernandez-Gonzalez A."/>
            <person name="Young N.D."/>
            <person name="Perteguer M.J."/>
        </authorList>
    </citation>
    <scope>NUCLEOTIDE SEQUENCE [LARGE SCALE GENOMIC DNA]</scope>
    <source>
        <strain evidence="9">AL3</strain>
        <tissue evidence="9">Liver</tissue>
    </source>
</reference>
<dbReference type="Gene3D" id="1.10.3380.10">
    <property type="entry name" value="Sec63 N-terminal domain-like domain"/>
    <property type="match status" value="2"/>
</dbReference>
<keyword evidence="4" id="KW-0067">ATP-binding</keyword>
<dbReference type="FunFam" id="3.40.50.300:FF:000254">
    <property type="entry name" value="U5 small nuclear ribonucleoprotein helicase"/>
    <property type="match status" value="1"/>
</dbReference>
<dbReference type="InterPro" id="IPR027417">
    <property type="entry name" value="P-loop_NTPase"/>
</dbReference>
<keyword evidence="1" id="KW-0547">Nucleotide-binding</keyword>
<dbReference type="InterPro" id="IPR014001">
    <property type="entry name" value="Helicase_ATP-bd"/>
</dbReference>
<dbReference type="GO" id="GO:0005524">
    <property type="term" value="F:ATP binding"/>
    <property type="evidence" value="ECO:0007669"/>
    <property type="project" value="UniProtKB-KW"/>
</dbReference>
<dbReference type="InterPro" id="IPR057842">
    <property type="entry name" value="WH_MER3"/>
</dbReference>
<dbReference type="CDD" id="cd18020">
    <property type="entry name" value="DEXHc_ASCC3_1"/>
    <property type="match status" value="1"/>
</dbReference>
<dbReference type="PANTHER" id="PTHR47961">
    <property type="entry name" value="DNA POLYMERASE THETA, PUTATIVE (AFU_ORTHOLOGUE AFUA_1G05260)-RELATED"/>
    <property type="match status" value="1"/>
</dbReference>
<dbReference type="PROSITE" id="PS51192">
    <property type="entry name" value="HELICASE_ATP_BIND_1"/>
    <property type="match status" value="2"/>
</dbReference>
<sequence length="2189" mass="249281">MKSSPRQPSKPLIDMTPSEMQNGDMSRPKVKNFSRVEQHDQRSLFSECKIELKTSVKRSSTLFRYKLSELLDLLERIFIIQGSSRVHYSCLSALHNFVTDNLPSNTSESNVLNVISRIVGRERLTEIVEKYWSMIGTEHEFDDPPLYHGRKALAASNDRYLDVPQEIVNAVRQHFGVEVNSPAKQLDVNRFVVPSYVCWPNRNVENAEPEIQNNVIQSDHDIGSSATSYSHQECSSEPSVQQEKRITSLQDISCRLFGLFSEPESVIRIVLELLQSAHSDDQLQGELIDILGFEQFEFVGALLESRSLIKAELASHKCQENRTSEAIRARQVMPGYCQQVVVQSKLQSDVRKELRKEQKRAVKELNRITHAFGEKEKLEIELAQRDLLRQRQLELDGMGWSPSYHSQRVAAQREKYPYVFDSLAFGGQEIFLINGMKLCLPVGSKRVNERFYEEVTVPCNSESIPEEIKCLKIDDMDEICRLGFKDFKTLNIIQSVVYEQAYKTRENLLICAPTGAGKTNIAMLSILAVVQDFTDCGNIQKDEFKIIYIAPMKALAAEMTQTFSRRLKPLGLNVRELTGDTTLSKREISATQMLILTPEKWDVVTRKAGDNSLTSLVRLLIIDEVHLLHDDRGPVIETIVARTLRQVEMSQQSIRIVGLSATLPNYVDVANFLRVNPKRGMFFFDGRFRPVPLTQTFIGVRKPVGVPPKRVAAIMDEVCYEKVVGFVREGQQVLVFVHARNATGRLAASFRELAAAKGELSLFEANSSQDYNEAKKAVKSTHNSQLMELFQFGFGIHHAGLPRQNRTVMEKVFSLGHISVLFCTSTLAWGVNLPAHAVVIRGTEVFDDSKGTFTDIGVLDVQQIFGRAGRPQYESSGHGVIITWQKSLSKYLAMLNRQAPIESQFMKRIYDNLNAEISLGTVSNISEAVEWLSYSYFFIRAKLNPLAYGIPFNQQEKDPELYEYLTAMMTDAAERLDMNQMIRYDSLNGYVAATDLGRIASYFYVKYETIERWNTSEAGIQLKSFMTDSNILDLIASASEFEQIKIREEDCEEVDEIAEYFCRCGAKSGSLATVAGKVNCLIQAYISRASVRSYSLRSELVYIEQNCGRLCRAMFEIVLRRGWAEAANAVLNLAKCIEKKMWPMETPVRQLADFVRCEWIEKIERKKLSLSQLYEMSAKELGNMLNCDGEQLYDALQMLPYMHLEASVRPITHTILQISVQLTPGFRWNDRLLGSQGAQSFWLFVENLNENLILHYERLIVLKKKVKLGEQQNLVFTVPIRDKELSHNYQVRVASDYFVVDDNVLPLSLHNCFLPSSLRPHTDLLDLDPLPVAALKNKNYESIYHYDFFNPIQSQVFHCLYKTDQNALIGAPTGSGKTLCAELAVYRLFTEHPNKKCVYIAPLKALVRERVRDWQEKFGDELHKRIVELTGDHTPDIRVLENADVVITTPEKWDGITRGWESRNYVKDVALIIIDEIHLLGVERGAVLEAIVTRLKIMMQKRKDSQESFVRLVGLSTALANAGDIAEWLHVKDSGLYNFRPNVRPVPVQVHIAGFPGQHYCPRMALMNRPAFKAIKSYSPCKPALIFVASRRQTRLTAMALVSQLVLEDDPKQWLHMDVKELETLVQTVGDENLKLTLPFGIGMHHAGLQRHERSIVEQLFVDRKIQVLVATATLAWGINMPAHLVIVKGTEYYDGKTHKYVDFPVTDVLQMMGRAGRPQYDDSAVAVIYVQDVKKNFYKRFLYEPFPVESSLLQVIPNHVNAEITAGTITNKHQMMEYISETYLYRRLFANPSYYGIAETTPEALVQFLVGLIDNCVDELILSNCITVDEDTQTLAPTPLGRIASVYYLRHETVRFLSATLRADSLVEDVLKILADCPEYDEIPVRHNEDVHNAQILKYLPIKLPHDAMMDSSHTKAHLLFQAHMSRFRLSTDYFTDQRSVLDQCIRIIEAMLDISMLCRWLSTALNIVALLQSIIQARWYTDNPLLVLPNLDEESSEHLLLDGTVPMLQHEFGLDEQCIAKNAMERGISRILEHTTLSESQAAETIEALMHWPIIRPRFCRLTQGDETVELNLLQDERRPHFTTVKSDSTYKISFGVEAIGPNRFDTAAYAPKFAKEKSAGWMLFLGEKDTNRLIAFSKIPYITGFKTLKVNMKAPQEKGRHIIHLFLLSDSYLGIDQEYSLHLEVV</sequence>
<keyword evidence="10" id="KW-1185">Reference proteome</keyword>
<protein>
    <recommendedName>
        <fullName evidence="11">Activating signal cointegrator 1 complex subunit 3</fullName>
    </recommendedName>
</protein>
<dbReference type="InterPro" id="IPR036390">
    <property type="entry name" value="WH_DNA-bd_sf"/>
</dbReference>
<dbReference type="SUPFAM" id="SSF81296">
    <property type="entry name" value="E set domains"/>
    <property type="match status" value="1"/>
</dbReference>
<evidence type="ECO:0000256" key="1">
    <source>
        <dbReference type="ARBA" id="ARBA00022741"/>
    </source>
</evidence>
<evidence type="ECO:0000256" key="6">
    <source>
        <dbReference type="SAM" id="MobiDB-lite"/>
    </source>
</evidence>
<dbReference type="SMART" id="SM00490">
    <property type="entry name" value="HELICc"/>
    <property type="match status" value="2"/>
</dbReference>
<dbReference type="SUPFAM" id="SSF158702">
    <property type="entry name" value="Sec63 N-terminal domain-like"/>
    <property type="match status" value="2"/>
</dbReference>
<comment type="function">
    <text evidence="5">Catalyzes the ATP-dependent unwinding of U4/U6 RNA duplices, an essential step in the assembly of a catalytically active spliceosome. Plays a role in pre-mRNA splicing.</text>
</comment>
<dbReference type="FunFam" id="1.10.10.10:FF:000024">
    <property type="entry name" value="U5 small nuclear ribonucleoprotein helicase"/>
    <property type="match status" value="1"/>
</dbReference>
<accession>A0ABD6E8K8</accession>
<feature type="domain" description="Helicase C-terminal" evidence="8">
    <location>
        <begin position="1573"/>
        <end position="1765"/>
    </location>
</feature>
<dbReference type="Pfam" id="PF23445">
    <property type="entry name" value="WHD_SNRNP200"/>
    <property type="match status" value="2"/>
</dbReference>
<dbReference type="FunFam" id="1.10.3380.10:FF:000001">
    <property type="entry name" value="U5 small nuclear ribonucleoprotein helicase"/>
    <property type="match status" value="1"/>
</dbReference>
<evidence type="ECO:0008006" key="11">
    <source>
        <dbReference type="Google" id="ProtNLM"/>
    </source>
</evidence>
<dbReference type="SMART" id="SM00382">
    <property type="entry name" value="AAA"/>
    <property type="match status" value="2"/>
</dbReference>
<feature type="domain" description="Helicase ATP-binding" evidence="7">
    <location>
        <begin position="499"/>
        <end position="681"/>
    </location>
</feature>
<dbReference type="Pfam" id="PF00270">
    <property type="entry name" value="DEAD"/>
    <property type="match status" value="2"/>
</dbReference>
<dbReference type="FunFam" id="3.40.50.300:FF:000231">
    <property type="entry name" value="Activating signal cointegrator 1 complex subunit 3"/>
    <property type="match status" value="1"/>
</dbReference>
<dbReference type="Gene3D" id="1.10.150.20">
    <property type="entry name" value="5' to 3' exonuclease, C-terminal subdomain"/>
    <property type="match status" value="1"/>
</dbReference>
<dbReference type="InterPro" id="IPR035892">
    <property type="entry name" value="C2_domain_sf"/>
</dbReference>
<keyword evidence="3" id="KW-0347">Helicase</keyword>
<proteinExistence type="predicted"/>
<evidence type="ECO:0000256" key="2">
    <source>
        <dbReference type="ARBA" id="ARBA00022801"/>
    </source>
</evidence>
<evidence type="ECO:0000313" key="9">
    <source>
        <dbReference type="EMBL" id="MFH4974499.1"/>
    </source>
</evidence>
<organism evidence="9 10">
    <name type="scientific">Gnathostoma spinigerum</name>
    <dbReference type="NCBI Taxonomy" id="75299"/>
    <lineage>
        <taxon>Eukaryota</taxon>
        <taxon>Metazoa</taxon>
        <taxon>Ecdysozoa</taxon>
        <taxon>Nematoda</taxon>
        <taxon>Chromadorea</taxon>
        <taxon>Rhabditida</taxon>
        <taxon>Spirurina</taxon>
        <taxon>Gnathostomatomorpha</taxon>
        <taxon>Gnathostomatoidea</taxon>
        <taxon>Gnathostomatidae</taxon>
        <taxon>Gnathostoma</taxon>
    </lineage>
</organism>
<evidence type="ECO:0000259" key="7">
    <source>
        <dbReference type="PROSITE" id="PS51192"/>
    </source>
</evidence>
<dbReference type="GO" id="GO:0004386">
    <property type="term" value="F:helicase activity"/>
    <property type="evidence" value="ECO:0007669"/>
    <property type="project" value="UniProtKB-KW"/>
</dbReference>
<feature type="domain" description="Helicase C-terminal" evidence="8">
    <location>
        <begin position="719"/>
        <end position="933"/>
    </location>
</feature>
<evidence type="ECO:0000256" key="3">
    <source>
        <dbReference type="ARBA" id="ARBA00022806"/>
    </source>
</evidence>
<dbReference type="FunFam" id="3.40.50.300:FF:000062">
    <property type="entry name" value="U5 small nuclear ribonucleoprotein helicase"/>
    <property type="match status" value="1"/>
</dbReference>
<dbReference type="Proteomes" id="UP001608902">
    <property type="component" value="Unassembled WGS sequence"/>
</dbReference>
<dbReference type="Gene3D" id="1.10.10.10">
    <property type="entry name" value="Winged helix-like DNA-binding domain superfamily/Winged helix DNA-binding domain"/>
    <property type="match status" value="2"/>
</dbReference>
<dbReference type="FunFam" id="3.40.50.300:FF:000102">
    <property type="entry name" value="RNA helicase, activating signal cointegrator 1"/>
    <property type="match status" value="1"/>
</dbReference>
<evidence type="ECO:0000256" key="5">
    <source>
        <dbReference type="ARBA" id="ARBA00054527"/>
    </source>
</evidence>
<dbReference type="SUPFAM" id="SSF52540">
    <property type="entry name" value="P-loop containing nucleoside triphosphate hydrolases"/>
    <property type="match status" value="4"/>
</dbReference>
<comment type="caution">
    <text evidence="9">The sequence shown here is derived from an EMBL/GenBank/DDBJ whole genome shotgun (WGS) entry which is preliminary data.</text>
</comment>
<name>A0ABD6E8K8_9BILA</name>
<feature type="domain" description="Helicase ATP-binding" evidence="7">
    <location>
        <begin position="1358"/>
        <end position="1537"/>
    </location>
</feature>
<dbReference type="Gene3D" id="3.40.50.300">
    <property type="entry name" value="P-loop containing nucleotide triphosphate hydrolases"/>
    <property type="match status" value="4"/>
</dbReference>
<dbReference type="SMART" id="SM00487">
    <property type="entry name" value="DEXDc"/>
    <property type="match status" value="2"/>
</dbReference>
<dbReference type="InterPro" id="IPR036388">
    <property type="entry name" value="WH-like_DNA-bd_sf"/>
</dbReference>
<dbReference type="EMBL" id="JBGFUD010000424">
    <property type="protein sequence ID" value="MFH4974499.1"/>
    <property type="molecule type" value="Genomic_DNA"/>
</dbReference>
<dbReference type="FunFam" id="1.10.3380.10:FF:000002">
    <property type="entry name" value="Activating signal cointegrator 1 complex subunit 3"/>
    <property type="match status" value="1"/>
</dbReference>
<gene>
    <name evidence="9" type="ORF">AB6A40_001208</name>
</gene>